<name>A0A383C789_9ZZZZ</name>
<organism evidence="2">
    <name type="scientific">marine metagenome</name>
    <dbReference type="NCBI Taxonomy" id="408172"/>
    <lineage>
        <taxon>unclassified sequences</taxon>
        <taxon>metagenomes</taxon>
        <taxon>ecological metagenomes</taxon>
    </lineage>
</organism>
<keyword evidence="1" id="KW-0472">Membrane</keyword>
<proteinExistence type="predicted"/>
<dbReference type="EMBL" id="UINC01206047">
    <property type="protein sequence ID" value="SVE27495.1"/>
    <property type="molecule type" value="Genomic_DNA"/>
</dbReference>
<keyword evidence="1" id="KW-1133">Transmembrane helix</keyword>
<feature type="non-terminal residue" evidence="2">
    <location>
        <position position="136"/>
    </location>
</feature>
<feature type="transmembrane region" description="Helical" evidence="1">
    <location>
        <begin position="6"/>
        <end position="25"/>
    </location>
</feature>
<evidence type="ECO:0000313" key="2">
    <source>
        <dbReference type="EMBL" id="SVE27495.1"/>
    </source>
</evidence>
<gene>
    <name evidence="2" type="ORF">METZ01_LOCUS480349</name>
</gene>
<evidence type="ECO:0000256" key="1">
    <source>
        <dbReference type="SAM" id="Phobius"/>
    </source>
</evidence>
<protein>
    <submittedName>
        <fullName evidence="2">Uncharacterized protein</fullName>
    </submittedName>
</protein>
<dbReference type="AlphaFoldDB" id="A0A383C789"/>
<sequence length="136" mass="15607">MLDTDVLKFLIPGIALLLLIFILSARGFGVIKVKYLNFKELRELQKLRLSLDGSPNNKALTAIINHCQALNSKWVLEESDLDIFSNTYQLIKKIACSYHPDSKHPVEEARIRWVLNAFIELKNQLFVITTWTGIHT</sequence>
<reference evidence="2" key="1">
    <citation type="submission" date="2018-05" db="EMBL/GenBank/DDBJ databases">
        <authorList>
            <person name="Lanie J.A."/>
            <person name="Ng W.-L."/>
            <person name="Kazmierczak K.M."/>
            <person name="Andrzejewski T.M."/>
            <person name="Davidsen T.M."/>
            <person name="Wayne K.J."/>
            <person name="Tettelin H."/>
            <person name="Glass J.I."/>
            <person name="Rusch D."/>
            <person name="Podicherti R."/>
            <person name="Tsui H.-C.T."/>
            <person name="Winkler M.E."/>
        </authorList>
    </citation>
    <scope>NUCLEOTIDE SEQUENCE</scope>
</reference>
<keyword evidence="1" id="KW-0812">Transmembrane</keyword>
<accession>A0A383C789</accession>